<evidence type="ECO:0000313" key="2">
    <source>
        <dbReference type="EMBL" id="MBO1077251.1"/>
    </source>
</evidence>
<keyword evidence="2" id="KW-0540">Nuclease</keyword>
<gene>
    <name evidence="2" type="ORF">IAI60_21890</name>
</gene>
<keyword evidence="3" id="KW-1185">Reference proteome</keyword>
<name>A0ABS3KIF2_9PROT</name>
<dbReference type="GO" id="GO:0004519">
    <property type="term" value="F:endonuclease activity"/>
    <property type="evidence" value="ECO:0007669"/>
    <property type="project" value="UniProtKB-KW"/>
</dbReference>
<protein>
    <submittedName>
        <fullName evidence="2">HNH endonuclease</fullName>
    </submittedName>
</protein>
<reference evidence="2 3" key="1">
    <citation type="submission" date="2020-09" db="EMBL/GenBank/DDBJ databases">
        <title>Roseomonas.</title>
        <authorList>
            <person name="Zhu W."/>
        </authorList>
    </citation>
    <scope>NUCLEOTIDE SEQUENCE [LARGE SCALE GENOMIC DNA]</scope>
    <source>
        <strain evidence="2 3">1311</strain>
    </source>
</reference>
<sequence>MTDFLATAPTLDANWRAVVLFGRNVASYKFALAKTLLDLAERADERVPLEELAVPFARHLCEHLARVDRQTTSRSSQFLEACRAFNRGELPEDRLIGTTARLGFTNVLDAFHVVGRGPVPLRFFVDERNGSRGAGAIRLTDDLRRLAGSLQGGSLAEEAEARWRLVETAWQLELPRAGIEVQADAARDLLFVEQGQRIRRTSLTRVRAALNGYQRGHCFYCRAETPLAEADVDHFFPWVLKERGAMPDADSVWNLVLACRRCNRGEGGKFAAVPVPALVQRLHQRNNWLVDSHHPLRETILLQTGLDAEARAGFLRGRLQMALEALIHHWQPREQYGDA</sequence>
<dbReference type="InterPro" id="IPR003615">
    <property type="entry name" value="HNH_nuc"/>
</dbReference>
<evidence type="ECO:0000313" key="3">
    <source>
        <dbReference type="Proteomes" id="UP001518990"/>
    </source>
</evidence>
<dbReference type="Proteomes" id="UP001518990">
    <property type="component" value="Unassembled WGS sequence"/>
</dbReference>
<feature type="domain" description="HNH nuclease" evidence="1">
    <location>
        <begin position="205"/>
        <end position="264"/>
    </location>
</feature>
<dbReference type="EMBL" id="JACTNF010000055">
    <property type="protein sequence ID" value="MBO1077251.1"/>
    <property type="molecule type" value="Genomic_DNA"/>
</dbReference>
<keyword evidence="2" id="KW-0255">Endonuclease</keyword>
<dbReference type="CDD" id="cd00085">
    <property type="entry name" value="HNHc"/>
    <property type="match status" value="1"/>
</dbReference>
<dbReference type="SMART" id="SM00507">
    <property type="entry name" value="HNHc"/>
    <property type="match status" value="1"/>
</dbReference>
<dbReference type="Gene3D" id="1.10.30.50">
    <property type="match status" value="1"/>
</dbReference>
<organism evidence="2 3">
    <name type="scientific">Roseomonas marmotae</name>
    <dbReference type="NCBI Taxonomy" id="2768161"/>
    <lineage>
        <taxon>Bacteria</taxon>
        <taxon>Pseudomonadati</taxon>
        <taxon>Pseudomonadota</taxon>
        <taxon>Alphaproteobacteria</taxon>
        <taxon>Acetobacterales</taxon>
        <taxon>Roseomonadaceae</taxon>
        <taxon>Roseomonas</taxon>
    </lineage>
</organism>
<comment type="caution">
    <text evidence="2">The sequence shown here is derived from an EMBL/GenBank/DDBJ whole genome shotgun (WGS) entry which is preliminary data.</text>
</comment>
<accession>A0ABS3KIF2</accession>
<keyword evidence="2" id="KW-0378">Hydrolase</keyword>
<dbReference type="RefSeq" id="WP_207451279.1">
    <property type="nucleotide sequence ID" value="NZ_CP061097.1"/>
</dbReference>
<evidence type="ECO:0000259" key="1">
    <source>
        <dbReference type="SMART" id="SM00507"/>
    </source>
</evidence>
<proteinExistence type="predicted"/>